<dbReference type="Gene3D" id="1.20.1560.10">
    <property type="entry name" value="ABC transporter type 1, transmembrane domain"/>
    <property type="match status" value="1"/>
</dbReference>
<dbReference type="GO" id="GO:0016887">
    <property type="term" value="F:ATP hydrolysis activity"/>
    <property type="evidence" value="ECO:0007669"/>
    <property type="project" value="InterPro"/>
</dbReference>
<feature type="region of interest" description="Disordered" evidence="10">
    <location>
        <begin position="323"/>
        <end position="354"/>
    </location>
</feature>
<evidence type="ECO:0000313" key="14">
    <source>
        <dbReference type="Proteomes" id="UP000596145"/>
    </source>
</evidence>
<reference evidence="13 14" key="1">
    <citation type="submission" date="2020-12" db="EMBL/GenBank/DDBJ databases">
        <title>FDA dAtabase for Regulatory Grade micrObial Sequences (FDA-ARGOS): Supporting development and validation of Infectious Disease Dx tests.</title>
        <authorList>
            <person name="Sproer C."/>
            <person name="Gronow S."/>
            <person name="Severitt S."/>
            <person name="Schroder I."/>
            <person name="Tallon L."/>
            <person name="Sadzewicz L."/>
            <person name="Zhao X."/>
            <person name="Boylan J."/>
            <person name="Ott S."/>
            <person name="Bowen H."/>
            <person name="Vavikolanu K."/>
            <person name="Mehta A."/>
            <person name="Aluvathingal J."/>
            <person name="Nadendla S."/>
            <person name="Lowell S."/>
            <person name="Myers T."/>
            <person name="Yan Y."/>
            <person name="Sichtig H."/>
        </authorList>
    </citation>
    <scope>NUCLEOTIDE SEQUENCE [LARGE SCALE GENOMIC DNA]</scope>
    <source>
        <strain evidence="13 14">FDAARGOS_1053</strain>
    </source>
</reference>
<dbReference type="EMBL" id="CP066007">
    <property type="protein sequence ID" value="QQB45537.1"/>
    <property type="molecule type" value="Genomic_DNA"/>
</dbReference>
<dbReference type="AlphaFoldDB" id="A0A7T4EDS6"/>
<dbReference type="PANTHER" id="PTHR24221">
    <property type="entry name" value="ATP-BINDING CASSETTE SUB-FAMILY B"/>
    <property type="match status" value="1"/>
</dbReference>
<comment type="subcellular location">
    <subcellularLocation>
        <location evidence="1">Cell membrane</location>
        <topology evidence="1">Multi-pass membrane protein</topology>
    </subcellularLocation>
</comment>
<evidence type="ECO:0000259" key="12">
    <source>
        <dbReference type="PROSITE" id="PS50893"/>
    </source>
</evidence>
<comment type="similarity">
    <text evidence="9">Belongs to the ABC transporter superfamily. Siderophore-Fe(3+) uptake transporter (SIUT) (TC 3.A.1.21) family.</text>
</comment>
<dbReference type="InterPro" id="IPR027417">
    <property type="entry name" value="P-loop_NTPase"/>
</dbReference>
<keyword evidence="8 11" id="KW-0472">Membrane</keyword>
<dbReference type="PROSITE" id="PS50893">
    <property type="entry name" value="ABC_TRANSPORTER_2"/>
    <property type="match status" value="1"/>
</dbReference>
<evidence type="ECO:0000256" key="11">
    <source>
        <dbReference type="SAM" id="Phobius"/>
    </source>
</evidence>
<evidence type="ECO:0000256" key="8">
    <source>
        <dbReference type="ARBA" id="ARBA00023136"/>
    </source>
</evidence>
<evidence type="ECO:0000256" key="2">
    <source>
        <dbReference type="ARBA" id="ARBA00022519"/>
    </source>
</evidence>
<evidence type="ECO:0000256" key="5">
    <source>
        <dbReference type="ARBA" id="ARBA00022840"/>
    </source>
</evidence>
<keyword evidence="7 11" id="KW-1133">Transmembrane helix</keyword>
<evidence type="ECO:0000256" key="4">
    <source>
        <dbReference type="ARBA" id="ARBA00022741"/>
    </source>
</evidence>
<dbReference type="SUPFAM" id="SSF90123">
    <property type="entry name" value="ABC transporter transmembrane region"/>
    <property type="match status" value="1"/>
</dbReference>
<keyword evidence="2" id="KW-0997">Cell inner membrane</keyword>
<accession>A0A7T4EDS6</accession>
<dbReference type="GeneID" id="92760297"/>
<feature type="transmembrane region" description="Helical" evidence="11">
    <location>
        <begin position="21"/>
        <end position="42"/>
    </location>
</feature>
<dbReference type="SMART" id="SM00382">
    <property type="entry name" value="AAA"/>
    <property type="match status" value="1"/>
</dbReference>
<dbReference type="SUPFAM" id="SSF52540">
    <property type="entry name" value="P-loop containing nucleoside triphosphate hydrolases"/>
    <property type="match status" value="1"/>
</dbReference>
<sequence length="616" mass="65616">MKKLYSYTSYIGSIFKGAKPAVSVAFLAAITSAVANIAILFATKALIDAVVGSGKDAGHVALILAVLALAMFAAKTMPRIQNVAVERANTGFLKHQFDDLHVALYGSPTLEVVEDPQMRSTLETVSNQLVKMSGSVGVGPLFQIFNARLSALCVTGVVLAWNPLIALALIGLMWWAAATWESYGEKAFASLYDSGSQALSHATWYNSLLTDWRNAGEARVWGIRSLALSRFSQLWHEAVRPMWAEQDKQLRAVYLSSGVASTFVVGCWLWSIHGALTGALTVGSCIMIIQAVDQMGLWGPVGGDAEIRVAQHKKQWEELRRMRHQAEAGADGKGSDRWRKKSLNGDGGDAEVRSHQVAPEATVGEAGAIHVRELTFGYPGGTDVLKNVSFDVQPGEVVGVVGKNGCGKSTLVKLLCGLYKPEAGTIEVGGNSPGECVAERKLAVVHQQGARLPLTVVENATIGAGVHGSAADAARDALELAGSPELMHRTGVLDISQSEGSSLSGGQWQRIGLARAFVRTASQAEVLILDEPTAKLDIKTEADMYASVMGNRGKITTILVTHRLATVRGCDRIIVLDGGGIAEVGTHDQLMHDGGLYAEAFKTQATLLGLGESRHE</sequence>
<evidence type="ECO:0000256" key="10">
    <source>
        <dbReference type="SAM" id="MobiDB-lite"/>
    </source>
</evidence>
<dbReference type="PANTHER" id="PTHR24221:SF654">
    <property type="entry name" value="ATP-BINDING CASSETTE SUB-FAMILY B MEMBER 6"/>
    <property type="match status" value="1"/>
</dbReference>
<dbReference type="PROSITE" id="PS00211">
    <property type="entry name" value="ABC_TRANSPORTER_1"/>
    <property type="match status" value="1"/>
</dbReference>
<keyword evidence="3 11" id="KW-0812">Transmembrane</keyword>
<keyword evidence="4" id="KW-0547">Nucleotide-binding</keyword>
<keyword evidence="2" id="KW-1003">Cell membrane</keyword>
<dbReference type="InterPro" id="IPR003593">
    <property type="entry name" value="AAA+_ATPase"/>
</dbReference>
<dbReference type="RefSeq" id="WP_084036247.1">
    <property type="nucleotide sequence ID" value="NZ_CP066007.1"/>
</dbReference>
<protein>
    <submittedName>
        <fullName evidence="13">ABC transporter ATP-binding protein</fullName>
    </submittedName>
</protein>
<dbReference type="Pfam" id="PF00005">
    <property type="entry name" value="ABC_tran"/>
    <property type="match status" value="1"/>
</dbReference>
<dbReference type="Gene3D" id="3.40.50.300">
    <property type="entry name" value="P-loop containing nucleotide triphosphate hydrolases"/>
    <property type="match status" value="1"/>
</dbReference>
<evidence type="ECO:0000256" key="1">
    <source>
        <dbReference type="ARBA" id="ARBA00004651"/>
    </source>
</evidence>
<keyword evidence="5 13" id="KW-0067">ATP-binding</keyword>
<gene>
    <name evidence="13" type="ORF">I6I10_08425</name>
</gene>
<dbReference type="GO" id="GO:0005886">
    <property type="term" value="C:plasma membrane"/>
    <property type="evidence" value="ECO:0007669"/>
    <property type="project" value="UniProtKB-SubCell"/>
</dbReference>
<dbReference type="InterPro" id="IPR017871">
    <property type="entry name" value="ABC_transporter-like_CS"/>
</dbReference>
<organism evidence="13 14">
    <name type="scientific">Corynebacterium glucuronolyticum</name>
    <dbReference type="NCBI Taxonomy" id="39791"/>
    <lineage>
        <taxon>Bacteria</taxon>
        <taxon>Bacillati</taxon>
        <taxon>Actinomycetota</taxon>
        <taxon>Actinomycetes</taxon>
        <taxon>Mycobacteriales</taxon>
        <taxon>Corynebacteriaceae</taxon>
        <taxon>Corynebacterium</taxon>
    </lineage>
</organism>
<keyword evidence="6" id="KW-1278">Translocase</keyword>
<dbReference type="Proteomes" id="UP000596145">
    <property type="component" value="Chromosome"/>
</dbReference>
<dbReference type="GO" id="GO:0034040">
    <property type="term" value="F:ATPase-coupled lipid transmembrane transporter activity"/>
    <property type="evidence" value="ECO:0007669"/>
    <property type="project" value="TreeGrafter"/>
</dbReference>
<evidence type="ECO:0000256" key="7">
    <source>
        <dbReference type="ARBA" id="ARBA00022989"/>
    </source>
</evidence>
<feature type="domain" description="ABC transporter" evidence="12">
    <location>
        <begin position="369"/>
        <end position="603"/>
    </location>
</feature>
<evidence type="ECO:0000256" key="3">
    <source>
        <dbReference type="ARBA" id="ARBA00022692"/>
    </source>
</evidence>
<evidence type="ECO:0000256" key="6">
    <source>
        <dbReference type="ARBA" id="ARBA00022967"/>
    </source>
</evidence>
<dbReference type="InterPro" id="IPR039421">
    <property type="entry name" value="Type_1_exporter"/>
</dbReference>
<dbReference type="OrthoDB" id="9806127at2"/>
<evidence type="ECO:0000313" key="13">
    <source>
        <dbReference type="EMBL" id="QQB45537.1"/>
    </source>
</evidence>
<evidence type="ECO:0000256" key="9">
    <source>
        <dbReference type="ARBA" id="ARBA00023455"/>
    </source>
</evidence>
<feature type="transmembrane region" description="Helical" evidence="11">
    <location>
        <begin position="57"/>
        <end position="74"/>
    </location>
</feature>
<feature type="transmembrane region" description="Helical" evidence="11">
    <location>
        <begin position="149"/>
        <end position="176"/>
    </location>
</feature>
<dbReference type="CDD" id="cd03228">
    <property type="entry name" value="ABCC_MRP_Like"/>
    <property type="match status" value="1"/>
</dbReference>
<dbReference type="InterPro" id="IPR036640">
    <property type="entry name" value="ABC1_TM_sf"/>
</dbReference>
<proteinExistence type="inferred from homology"/>
<dbReference type="InterPro" id="IPR003439">
    <property type="entry name" value="ABC_transporter-like_ATP-bd"/>
</dbReference>
<dbReference type="GO" id="GO:0005524">
    <property type="term" value="F:ATP binding"/>
    <property type="evidence" value="ECO:0007669"/>
    <property type="project" value="UniProtKB-KW"/>
</dbReference>
<name>A0A7T4EDS6_9CORY</name>